<dbReference type="EMBL" id="JAPDGR010000787">
    <property type="protein sequence ID" value="KAJ2987455.1"/>
    <property type="molecule type" value="Genomic_DNA"/>
</dbReference>
<sequence length="99" mass="11009">MSANRTTSMGRASYDDKSETRRQDSFSSSESTLKGKDDSSASNSSSWFKRSRASSEGVTKASSSRNVNLYTHCGRHTNQYLFGGHSISDSIKDLWKKKD</sequence>
<organism evidence="1 2">
    <name type="scientific">Xylaria curta</name>
    <dbReference type="NCBI Taxonomy" id="42375"/>
    <lineage>
        <taxon>Eukaryota</taxon>
        <taxon>Fungi</taxon>
        <taxon>Dikarya</taxon>
        <taxon>Ascomycota</taxon>
        <taxon>Pezizomycotina</taxon>
        <taxon>Sordariomycetes</taxon>
        <taxon>Xylariomycetidae</taxon>
        <taxon>Xylariales</taxon>
        <taxon>Xylariaceae</taxon>
        <taxon>Xylaria</taxon>
    </lineage>
</organism>
<evidence type="ECO:0000313" key="2">
    <source>
        <dbReference type="Proteomes" id="UP001143856"/>
    </source>
</evidence>
<protein>
    <submittedName>
        <fullName evidence="1">Uncharacterized protein</fullName>
    </submittedName>
</protein>
<keyword evidence="2" id="KW-1185">Reference proteome</keyword>
<proteinExistence type="predicted"/>
<reference evidence="1" key="1">
    <citation type="submission" date="2022-10" db="EMBL/GenBank/DDBJ databases">
        <title>Genome Sequence of Xylaria curta.</title>
        <authorList>
            <person name="Buettner E."/>
        </authorList>
    </citation>
    <scope>NUCLEOTIDE SEQUENCE</scope>
    <source>
        <strain evidence="1">Babe10</strain>
    </source>
</reference>
<comment type="caution">
    <text evidence="1">The sequence shown here is derived from an EMBL/GenBank/DDBJ whole genome shotgun (WGS) entry which is preliminary data.</text>
</comment>
<evidence type="ECO:0000313" key="1">
    <source>
        <dbReference type="EMBL" id="KAJ2987455.1"/>
    </source>
</evidence>
<gene>
    <name evidence="1" type="ORF">NUW58_g4495</name>
</gene>
<dbReference type="Proteomes" id="UP001143856">
    <property type="component" value="Unassembled WGS sequence"/>
</dbReference>
<accession>A0ACC1P7F1</accession>
<name>A0ACC1P7F1_9PEZI</name>